<evidence type="ECO:0000256" key="3">
    <source>
        <dbReference type="ARBA" id="ARBA00022679"/>
    </source>
</evidence>
<dbReference type="SUPFAM" id="SSF53448">
    <property type="entry name" value="Nucleotide-diphospho-sugar transferases"/>
    <property type="match status" value="1"/>
</dbReference>
<gene>
    <name evidence="5" type="ORF">PSTEL_10310</name>
</gene>
<dbReference type="EMBL" id="CP009286">
    <property type="protein sequence ID" value="AIQ63416.1"/>
    <property type="molecule type" value="Genomic_DNA"/>
</dbReference>
<reference evidence="5 6" key="1">
    <citation type="submission" date="2014-08" db="EMBL/GenBank/DDBJ databases">
        <title>Comparative genomics of the Paenibacillus odorifer group.</title>
        <authorList>
            <person name="den Bakker H.C."/>
            <person name="Tsai Y.-C."/>
            <person name="Martin N."/>
            <person name="Korlach J."/>
            <person name="Wiedmann M."/>
        </authorList>
    </citation>
    <scope>NUCLEOTIDE SEQUENCE [LARGE SCALE GENOMIC DNA]</scope>
    <source>
        <strain evidence="5 6">DSM 14472</strain>
    </source>
</reference>
<name>A0A089LPJ0_9BACL</name>
<dbReference type="AlphaFoldDB" id="A0A089LPJ0"/>
<proteinExistence type="inferred from homology"/>
<dbReference type="STRING" id="169760.PSTEL_10310"/>
<keyword evidence="3" id="KW-0808">Transferase</keyword>
<dbReference type="PANTHER" id="PTHR43685">
    <property type="entry name" value="GLYCOSYLTRANSFERASE"/>
    <property type="match status" value="1"/>
</dbReference>
<dbReference type="KEGG" id="pste:PSTEL_10310"/>
<protein>
    <recommendedName>
        <fullName evidence="4">Glycosyltransferase 2-like domain-containing protein</fullName>
    </recommendedName>
</protein>
<organism evidence="5 6">
    <name type="scientific">Paenibacillus stellifer</name>
    <dbReference type="NCBI Taxonomy" id="169760"/>
    <lineage>
        <taxon>Bacteria</taxon>
        <taxon>Bacillati</taxon>
        <taxon>Bacillota</taxon>
        <taxon>Bacilli</taxon>
        <taxon>Bacillales</taxon>
        <taxon>Paenibacillaceae</taxon>
        <taxon>Paenibacillus</taxon>
    </lineage>
</organism>
<feature type="domain" description="Glycosyltransferase 2-like" evidence="4">
    <location>
        <begin position="5"/>
        <end position="118"/>
    </location>
</feature>
<evidence type="ECO:0000256" key="1">
    <source>
        <dbReference type="ARBA" id="ARBA00006739"/>
    </source>
</evidence>
<sequence length="294" mass="33824">MVKVSVLLPAYNTSNYIEEAIHSLLQQTYQDFEIIAIDDGSTDGTLDKIRAFGDSRIRVVTHPVNRGLVNTLNEGLTLSRGEYIARMDGDDICMPQRLERQVAFMDANPHIGAAGSQAVLLGLDQVTDKPLHHEEIRCWQLFHCTLIHPTVILRRSVLEANGIQYLFYPHAEDYEIWNRLADVTGLANLPEVLLYYRQHPGQVSNQYQGLQAQTAELIRRKQLRRLGLEPSYEEYQIHLDFCHYRIKVHDYTAYSKAFAWAQKIIQANAERHQYDPETLSMVLSRCFKMSEAFS</sequence>
<evidence type="ECO:0000259" key="4">
    <source>
        <dbReference type="Pfam" id="PF00535"/>
    </source>
</evidence>
<accession>A0A089LPJ0</accession>
<dbReference type="GO" id="GO:0016757">
    <property type="term" value="F:glycosyltransferase activity"/>
    <property type="evidence" value="ECO:0007669"/>
    <property type="project" value="UniProtKB-KW"/>
</dbReference>
<dbReference type="PANTHER" id="PTHR43685:SF5">
    <property type="entry name" value="GLYCOSYLTRANSFERASE EPSE-RELATED"/>
    <property type="match status" value="1"/>
</dbReference>
<dbReference type="OrthoDB" id="9815829at2"/>
<dbReference type="InterPro" id="IPR029044">
    <property type="entry name" value="Nucleotide-diphossugar_trans"/>
</dbReference>
<dbReference type="HOGENOM" id="CLU_025996_0_4_9"/>
<keyword evidence="2" id="KW-0328">Glycosyltransferase</keyword>
<dbReference type="Proteomes" id="UP000029507">
    <property type="component" value="Chromosome"/>
</dbReference>
<evidence type="ECO:0000313" key="5">
    <source>
        <dbReference type="EMBL" id="AIQ63416.1"/>
    </source>
</evidence>
<dbReference type="InterPro" id="IPR001173">
    <property type="entry name" value="Glyco_trans_2-like"/>
</dbReference>
<keyword evidence="6" id="KW-1185">Reference proteome</keyword>
<dbReference type="InterPro" id="IPR050834">
    <property type="entry name" value="Glycosyltransf_2"/>
</dbReference>
<evidence type="ECO:0000256" key="2">
    <source>
        <dbReference type="ARBA" id="ARBA00022676"/>
    </source>
</evidence>
<comment type="similarity">
    <text evidence="1">Belongs to the glycosyltransferase 2 family.</text>
</comment>
<dbReference type="Gene3D" id="3.90.550.10">
    <property type="entry name" value="Spore Coat Polysaccharide Biosynthesis Protein SpsA, Chain A"/>
    <property type="match status" value="1"/>
</dbReference>
<dbReference type="Pfam" id="PF00535">
    <property type="entry name" value="Glycos_transf_2"/>
    <property type="match status" value="1"/>
</dbReference>
<evidence type="ECO:0000313" key="6">
    <source>
        <dbReference type="Proteomes" id="UP000029507"/>
    </source>
</evidence>